<evidence type="ECO:0000313" key="2">
    <source>
        <dbReference type="Proteomes" id="UP001212997"/>
    </source>
</evidence>
<gene>
    <name evidence="1" type="ORF">NLI96_g13317</name>
</gene>
<dbReference type="EMBL" id="JANAWD010001935">
    <property type="protein sequence ID" value="KAJ3472554.1"/>
    <property type="molecule type" value="Genomic_DNA"/>
</dbReference>
<organism evidence="1 2">
    <name type="scientific">Meripilus lineatus</name>
    <dbReference type="NCBI Taxonomy" id="2056292"/>
    <lineage>
        <taxon>Eukaryota</taxon>
        <taxon>Fungi</taxon>
        <taxon>Dikarya</taxon>
        <taxon>Basidiomycota</taxon>
        <taxon>Agaricomycotina</taxon>
        <taxon>Agaricomycetes</taxon>
        <taxon>Polyporales</taxon>
        <taxon>Meripilaceae</taxon>
        <taxon>Meripilus</taxon>
    </lineage>
</organism>
<name>A0AAD5UNK9_9APHY</name>
<sequence length="93" mass="9587">MQVRTDYSAAVAAITLDQTNGIMLGQLGSGAANIAAAVSAALGIDYTQIKFIVDGLKCVKYGVWDLEIKSPAGKVTRLLAGDVYVAPSATKGI</sequence>
<reference evidence="1" key="1">
    <citation type="submission" date="2022-07" db="EMBL/GenBank/DDBJ databases">
        <title>Genome Sequence of Physisporinus lineatus.</title>
        <authorList>
            <person name="Buettner E."/>
        </authorList>
    </citation>
    <scope>NUCLEOTIDE SEQUENCE</scope>
    <source>
        <strain evidence="1">VT162</strain>
    </source>
</reference>
<evidence type="ECO:0000313" key="1">
    <source>
        <dbReference type="EMBL" id="KAJ3472554.1"/>
    </source>
</evidence>
<keyword evidence="2" id="KW-1185">Reference proteome</keyword>
<dbReference type="Proteomes" id="UP001212997">
    <property type="component" value="Unassembled WGS sequence"/>
</dbReference>
<protein>
    <submittedName>
        <fullName evidence="1">Uncharacterized protein</fullName>
    </submittedName>
</protein>
<comment type="caution">
    <text evidence="1">The sequence shown here is derived from an EMBL/GenBank/DDBJ whole genome shotgun (WGS) entry which is preliminary data.</text>
</comment>
<proteinExistence type="predicted"/>
<accession>A0AAD5UNK9</accession>
<dbReference type="AlphaFoldDB" id="A0AAD5UNK9"/>